<dbReference type="CDD" id="cd02508">
    <property type="entry name" value="ADP_Glucose_PP"/>
    <property type="match status" value="1"/>
</dbReference>
<dbReference type="AlphaFoldDB" id="A0A840GJT7"/>
<dbReference type="InterPro" id="IPR023049">
    <property type="entry name" value="GlgC_bac"/>
</dbReference>
<keyword evidence="4 9" id="KW-0548">Nucleotidyltransferase</keyword>
<sequence length="441" mass="50154">MPVETENRSDSDFDQREHGDSRFISQLTRNTFAMVLAGGRGSRLMQLTDYRAKPAVFFAGKFRIIDFTLSNCVNSGIRRIGVATQYKAHSLIQHIQRGWSFLDGRFDEFVQLMPAQQQIDEVQWYQGTADAVYQNMHLLRRYHPDYVLLLSGDHIYKMDYGAMLAFHVKRQADMTVACIDVPIEEAKGFGVMGVDERDRVVSFSEKPANPAPMPGHPDRALASMGIYIFNTKFLFEQLIRDAAEPRSSRDFGKDIIPHIVPRYRVCAHRFVDSCVGMTDDVPYWRDVGTIDAYWEANMELTKVTPELNMYDKDWPIWTYQEQLPPAKFVFDDDKRRGEAIDSLVSGGCIISGSTVRRSLLFSNVKVHSWATVEDSVILPHVDIGRHAVLKRCVVDKNCRIPEGLVVGVDPAEDRRRFHVSEKGVTLITPEMLGQGEFPVAP</sequence>
<keyword evidence="3 9" id="KW-0808">Transferase</keyword>
<feature type="site" description="Could play a key role in the communication between the regulatory and the substrate sites" evidence="9">
    <location>
        <position position="124"/>
    </location>
</feature>
<evidence type="ECO:0000256" key="3">
    <source>
        <dbReference type="ARBA" id="ARBA00022679"/>
    </source>
</evidence>
<dbReference type="SUPFAM" id="SSF53448">
    <property type="entry name" value="Nucleotide-diphospho-sugar transferases"/>
    <property type="match status" value="1"/>
</dbReference>
<evidence type="ECO:0000259" key="10">
    <source>
        <dbReference type="Pfam" id="PF00483"/>
    </source>
</evidence>
<dbReference type="NCBIfam" id="NF001947">
    <property type="entry name" value="PRK00725.1"/>
    <property type="match status" value="1"/>
</dbReference>
<evidence type="ECO:0000256" key="5">
    <source>
        <dbReference type="ARBA" id="ARBA00022741"/>
    </source>
</evidence>
<evidence type="ECO:0000256" key="2">
    <source>
        <dbReference type="ARBA" id="ARBA00022600"/>
    </source>
</evidence>
<dbReference type="UniPathway" id="UPA00164"/>
<feature type="binding site" evidence="9">
    <location>
        <position position="223"/>
    </location>
    <ligand>
        <name>alpha-D-glucose 1-phosphate</name>
        <dbReference type="ChEBI" id="CHEBI:58601"/>
    </ligand>
</feature>
<evidence type="ECO:0000256" key="1">
    <source>
        <dbReference type="ARBA" id="ARBA00010443"/>
    </source>
</evidence>
<dbReference type="HAMAP" id="MF_00624">
    <property type="entry name" value="GlgC"/>
    <property type="match status" value="1"/>
</dbReference>
<dbReference type="CDD" id="cd04651">
    <property type="entry name" value="LbH_G1P_AT_C"/>
    <property type="match status" value="1"/>
</dbReference>
<dbReference type="OrthoDB" id="9801810at2"/>
<evidence type="ECO:0000256" key="4">
    <source>
        <dbReference type="ARBA" id="ARBA00022695"/>
    </source>
</evidence>
<reference evidence="12 13" key="1">
    <citation type="submission" date="2020-08" db="EMBL/GenBank/DDBJ databases">
        <title>Genome sequencing of Purple Non-Sulfur Bacteria from various extreme environments.</title>
        <authorList>
            <person name="Mayer M."/>
        </authorList>
    </citation>
    <scope>NUCLEOTIDE SEQUENCE [LARGE SCALE GENOMIC DNA]</scope>
    <source>
        <strain evidence="12 13">2761</strain>
    </source>
</reference>
<dbReference type="Gene3D" id="3.90.550.10">
    <property type="entry name" value="Spore Coat Polysaccharide Biosynthesis Protein SpsA, Chain A"/>
    <property type="match status" value="1"/>
</dbReference>
<feature type="domain" description="Nucleotidyl transferase" evidence="10">
    <location>
        <begin position="33"/>
        <end position="302"/>
    </location>
</feature>
<gene>
    <name evidence="9" type="primary">glgC</name>
    <name evidence="12" type="ORF">GGD90_002821</name>
</gene>
<dbReference type="InterPro" id="IPR011004">
    <property type="entry name" value="Trimer_LpxA-like_sf"/>
</dbReference>
<proteinExistence type="inferred from homology"/>
<keyword evidence="8 9" id="KW-0119">Carbohydrate metabolism</keyword>
<comment type="subunit">
    <text evidence="9">Homotetramer.</text>
</comment>
<keyword evidence="2 9" id="KW-0321">Glycogen metabolism</keyword>
<dbReference type="InterPro" id="IPR011831">
    <property type="entry name" value="ADP-Glc_PPase"/>
</dbReference>
<name>A0A840GJT7_RHOTE</name>
<dbReference type="PANTHER" id="PTHR43523">
    <property type="entry name" value="GLUCOSE-1-PHOSPHATE ADENYLYLTRANSFERASE-RELATED"/>
    <property type="match status" value="1"/>
</dbReference>
<evidence type="ECO:0000256" key="9">
    <source>
        <dbReference type="HAMAP-Rule" id="MF_00624"/>
    </source>
</evidence>
<accession>A0A840GJT7</accession>
<dbReference type="NCBIfam" id="TIGR02091">
    <property type="entry name" value="glgC"/>
    <property type="match status" value="1"/>
</dbReference>
<evidence type="ECO:0000256" key="7">
    <source>
        <dbReference type="ARBA" id="ARBA00023056"/>
    </source>
</evidence>
<keyword evidence="5 9" id="KW-0547">Nucleotide-binding</keyword>
<dbReference type="InterPro" id="IPR029044">
    <property type="entry name" value="Nucleotide-diphossugar_trans"/>
</dbReference>
<dbReference type="InterPro" id="IPR005835">
    <property type="entry name" value="NTP_transferase_dom"/>
</dbReference>
<dbReference type="SUPFAM" id="SSF51161">
    <property type="entry name" value="Trimeric LpxA-like enzymes"/>
    <property type="match status" value="1"/>
</dbReference>
<dbReference type="EMBL" id="JACIGE010000011">
    <property type="protein sequence ID" value="MBB4248429.1"/>
    <property type="molecule type" value="Genomic_DNA"/>
</dbReference>
<dbReference type="GO" id="GO:0008878">
    <property type="term" value="F:glucose-1-phosphate adenylyltransferase activity"/>
    <property type="evidence" value="ECO:0007669"/>
    <property type="project" value="UniProtKB-UniRule"/>
</dbReference>
<evidence type="ECO:0000256" key="6">
    <source>
        <dbReference type="ARBA" id="ARBA00022840"/>
    </source>
</evidence>
<dbReference type="Pfam" id="PF24894">
    <property type="entry name" value="Hexapep_GlmU"/>
    <property type="match status" value="1"/>
</dbReference>
<feature type="domain" description="Glucose-1-phosphate adenylyltransferase/Bifunctional protein GlmU-like C-terminal hexapeptide" evidence="11">
    <location>
        <begin position="324"/>
        <end position="427"/>
    </location>
</feature>
<dbReference type="Gene3D" id="2.160.10.10">
    <property type="entry name" value="Hexapeptide repeat proteins"/>
    <property type="match status" value="1"/>
</dbReference>
<dbReference type="GO" id="GO:0005524">
    <property type="term" value="F:ATP binding"/>
    <property type="evidence" value="ECO:0007669"/>
    <property type="project" value="UniProtKB-KW"/>
</dbReference>
<dbReference type="InterPro" id="IPR005836">
    <property type="entry name" value="ADP_Glu_pyroP_CS"/>
</dbReference>
<keyword evidence="7 9" id="KW-0320">Glycogen biosynthesis</keyword>
<comment type="function">
    <text evidence="9">Involved in the biosynthesis of ADP-glucose, a building block required for the elongation reactions to produce glycogen. Catalyzes the reaction between ATP and alpha-D-glucose 1-phosphate (G1P) to produce pyrophosphate and ADP-Glc.</text>
</comment>
<evidence type="ECO:0000313" key="12">
    <source>
        <dbReference type="EMBL" id="MBB4248429.1"/>
    </source>
</evidence>
<dbReference type="PANTHER" id="PTHR43523:SF2">
    <property type="entry name" value="GLUCOSE-1-PHOSPHATE ADENYLYLTRANSFERASE"/>
    <property type="match status" value="1"/>
</dbReference>
<comment type="pathway">
    <text evidence="9">Glycan biosynthesis; glycogen biosynthesis.</text>
</comment>
<feature type="site" description="Could play a key role in the communication between the regulatory and the substrate sites" evidence="9">
    <location>
        <position position="85"/>
    </location>
</feature>
<dbReference type="EC" id="2.7.7.27" evidence="9"/>
<evidence type="ECO:0000256" key="8">
    <source>
        <dbReference type="ARBA" id="ARBA00023277"/>
    </source>
</evidence>
<keyword evidence="6 9" id="KW-0067">ATP-binding</keyword>
<dbReference type="PROSITE" id="PS00808">
    <property type="entry name" value="ADP_GLC_PYROPHOSPH_1"/>
    <property type="match status" value="1"/>
</dbReference>
<feature type="binding site" evidence="9">
    <location>
        <begin position="205"/>
        <end position="206"/>
    </location>
    <ligand>
        <name>alpha-D-glucose 1-phosphate</name>
        <dbReference type="ChEBI" id="CHEBI:58601"/>
    </ligand>
</feature>
<dbReference type="PROSITE" id="PS00809">
    <property type="entry name" value="ADP_GLC_PYROPHOSPH_2"/>
    <property type="match status" value="1"/>
</dbReference>
<dbReference type="RefSeq" id="WP_153116416.1">
    <property type="nucleotide sequence ID" value="NZ_JACIGE010000011.1"/>
</dbReference>
<keyword evidence="13" id="KW-1185">Reference proteome</keyword>
<dbReference type="InterPro" id="IPR056818">
    <property type="entry name" value="GlmU/GlgC-like_hexapep"/>
</dbReference>
<organism evidence="12 13">
    <name type="scientific">Rhodocyclus tenuis</name>
    <name type="common">Rhodospirillum tenue</name>
    <dbReference type="NCBI Taxonomy" id="1066"/>
    <lineage>
        <taxon>Bacteria</taxon>
        <taxon>Pseudomonadati</taxon>
        <taxon>Pseudomonadota</taxon>
        <taxon>Betaproteobacteria</taxon>
        <taxon>Rhodocyclales</taxon>
        <taxon>Rhodocyclaceae</taxon>
        <taxon>Rhodocyclus</taxon>
    </lineage>
</organism>
<feature type="binding site" evidence="9">
    <location>
        <position position="125"/>
    </location>
    <ligand>
        <name>alpha-D-glucose 1-phosphate</name>
        <dbReference type="ChEBI" id="CHEBI:58601"/>
    </ligand>
</feature>
<evidence type="ECO:0000259" key="11">
    <source>
        <dbReference type="Pfam" id="PF24894"/>
    </source>
</evidence>
<comment type="catalytic activity">
    <reaction evidence="9">
        <text>alpha-D-glucose 1-phosphate + ATP + H(+) = ADP-alpha-D-glucose + diphosphate</text>
        <dbReference type="Rhea" id="RHEA:12120"/>
        <dbReference type="ChEBI" id="CHEBI:15378"/>
        <dbReference type="ChEBI" id="CHEBI:30616"/>
        <dbReference type="ChEBI" id="CHEBI:33019"/>
        <dbReference type="ChEBI" id="CHEBI:57498"/>
        <dbReference type="ChEBI" id="CHEBI:58601"/>
        <dbReference type="EC" id="2.7.7.27"/>
    </reaction>
</comment>
<dbReference type="NCBIfam" id="NF002023">
    <property type="entry name" value="PRK00844.1"/>
    <property type="match status" value="1"/>
</dbReference>
<comment type="caution">
    <text evidence="12">The sequence shown here is derived from an EMBL/GenBank/DDBJ whole genome shotgun (WGS) entry which is preliminary data.</text>
</comment>
<dbReference type="PROSITE" id="PS00810">
    <property type="entry name" value="ADP_GLC_PYROPHOSPH_3"/>
    <property type="match status" value="1"/>
</dbReference>
<evidence type="ECO:0000313" key="13">
    <source>
        <dbReference type="Proteomes" id="UP000587070"/>
    </source>
</evidence>
<feature type="binding site" evidence="9">
    <location>
        <position position="190"/>
    </location>
    <ligand>
        <name>alpha-D-glucose 1-phosphate</name>
        <dbReference type="ChEBI" id="CHEBI:58601"/>
    </ligand>
</feature>
<comment type="similarity">
    <text evidence="1 9">Belongs to the bacterial/plant glucose-1-phosphate adenylyltransferase family.</text>
</comment>
<protein>
    <recommendedName>
        <fullName evidence="9">Glucose-1-phosphate adenylyltransferase</fullName>
        <ecNumber evidence="9">2.7.7.27</ecNumber>
    </recommendedName>
    <alternativeName>
        <fullName evidence="9">ADP-glucose pyrophosphorylase</fullName>
        <shortName evidence="9">ADPGlc PPase</shortName>
    </alternativeName>
    <alternativeName>
        <fullName evidence="9">ADP-glucose synthase</fullName>
    </alternativeName>
</protein>
<dbReference type="Proteomes" id="UP000587070">
    <property type="component" value="Unassembled WGS sequence"/>
</dbReference>
<dbReference type="Pfam" id="PF00483">
    <property type="entry name" value="NTP_transferase"/>
    <property type="match status" value="1"/>
</dbReference>
<dbReference type="GO" id="GO:0005978">
    <property type="term" value="P:glycogen biosynthetic process"/>
    <property type="evidence" value="ECO:0007669"/>
    <property type="project" value="UniProtKB-UniRule"/>
</dbReference>